<sequence length="59" mass="6783">MEGLDCDIDAQWVDSGRADVVIFLPREQQPTFRSGFETVENLTWAAQRYIGYGAKMSRR</sequence>
<dbReference type="InParanoid" id="G2YLV1"/>
<proteinExistence type="predicted"/>
<gene>
    <name evidence="1" type="ORF">BofuT4_uP000460.1</name>
</gene>
<dbReference type="AlphaFoldDB" id="G2YLV1"/>
<dbReference type="HOGENOM" id="CLU_2960508_0_0_1"/>
<dbReference type="EMBL" id="FQ790344">
    <property type="protein sequence ID" value="CCD52599.1"/>
    <property type="molecule type" value="Genomic_DNA"/>
</dbReference>
<protein>
    <submittedName>
        <fullName evidence="1">Uncharacterized protein</fullName>
    </submittedName>
</protein>
<organism evidence="1 2">
    <name type="scientific">Botryotinia fuckeliana (strain T4)</name>
    <name type="common">Noble rot fungus</name>
    <name type="synonym">Botrytis cinerea</name>
    <dbReference type="NCBI Taxonomy" id="999810"/>
    <lineage>
        <taxon>Eukaryota</taxon>
        <taxon>Fungi</taxon>
        <taxon>Dikarya</taxon>
        <taxon>Ascomycota</taxon>
        <taxon>Pezizomycotina</taxon>
        <taxon>Leotiomycetes</taxon>
        <taxon>Helotiales</taxon>
        <taxon>Sclerotiniaceae</taxon>
        <taxon>Botrytis</taxon>
    </lineage>
</organism>
<accession>G2YLV1</accession>
<dbReference type="Proteomes" id="UP000008177">
    <property type="component" value="Unplaced contigs"/>
</dbReference>
<evidence type="ECO:0000313" key="2">
    <source>
        <dbReference type="Proteomes" id="UP000008177"/>
    </source>
</evidence>
<name>G2YLV1_BOTF4</name>
<reference evidence="2" key="1">
    <citation type="journal article" date="2011" name="PLoS Genet.">
        <title>Genomic analysis of the necrotrophic fungal pathogens Sclerotinia sclerotiorum and Botrytis cinerea.</title>
        <authorList>
            <person name="Amselem J."/>
            <person name="Cuomo C.A."/>
            <person name="van Kan J.A."/>
            <person name="Viaud M."/>
            <person name="Benito E.P."/>
            <person name="Couloux A."/>
            <person name="Coutinho P.M."/>
            <person name="de Vries R.P."/>
            <person name="Dyer P.S."/>
            <person name="Fillinger S."/>
            <person name="Fournier E."/>
            <person name="Gout L."/>
            <person name="Hahn M."/>
            <person name="Kohn L."/>
            <person name="Lapalu N."/>
            <person name="Plummer K.M."/>
            <person name="Pradier J.M."/>
            <person name="Quevillon E."/>
            <person name="Sharon A."/>
            <person name="Simon A."/>
            <person name="ten Have A."/>
            <person name="Tudzynski B."/>
            <person name="Tudzynski P."/>
            <person name="Wincker P."/>
            <person name="Andrew M."/>
            <person name="Anthouard V."/>
            <person name="Beever R.E."/>
            <person name="Beffa R."/>
            <person name="Benoit I."/>
            <person name="Bouzid O."/>
            <person name="Brault B."/>
            <person name="Chen Z."/>
            <person name="Choquer M."/>
            <person name="Collemare J."/>
            <person name="Cotton P."/>
            <person name="Danchin E.G."/>
            <person name="Da Silva C."/>
            <person name="Gautier A."/>
            <person name="Giraud C."/>
            <person name="Giraud T."/>
            <person name="Gonzalez C."/>
            <person name="Grossetete S."/>
            <person name="Guldener U."/>
            <person name="Henrissat B."/>
            <person name="Howlett B.J."/>
            <person name="Kodira C."/>
            <person name="Kretschmer M."/>
            <person name="Lappartient A."/>
            <person name="Leroch M."/>
            <person name="Levis C."/>
            <person name="Mauceli E."/>
            <person name="Neuveglise C."/>
            <person name="Oeser B."/>
            <person name="Pearson M."/>
            <person name="Poulain J."/>
            <person name="Poussereau N."/>
            <person name="Quesneville H."/>
            <person name="Rascle C."/>
            <person name="Schumacher J."/>
            <person name="Segurens B."/>
            <person name="Sexton A."/>
            <person name="Silva E."/>
            <person name="Sirven C."/>
            <person name="Soanes D.M."/>
            <person name="Talbot N.J."/>
            <person name="Templeton M."/>
            <person name="Yandava C."/>
            <person name="Yarden O."/>
            <person name="Zeng Q."/>
            <person name="Rollins J.A."/>
            <person name="Lebrun M.H."/>
            <person name="Dickman M."/>
        </authorList>
    </citation>
    <scope>NUCLEOTIDE SEQUENCE [LARGE SCALE GENOMIC DNA]</scope>
    <source>
        <strain evidence="2">T4</strain>
    </source>
</reference>
<evidence type="ECO:0000313" key="1">
    <source>
        <dbReference type="EMBL" id="CCD52599.1"/>
    </source>
</evidence>